<sequence length="702" mass="77730">MIEWAMGDNTLRVTDADNTELSVHGETLVVDGPGPDIPRPVDETVVVTTDELRFPHAVTYACSLSTTAQHELDPDGTPLSLAPDEYVVDIDAEIKTYLRFSGSATISKAGGYEETVVTFPERTRVIVGFRSRHELPTETITVPDSPTELATAISHLATAHKTDSPDRTYPTLRGHPPLLERGNHLEIPDTVREKRIDTGIELLVPADYETLYVIAPLAYYLQATIVPFDARGTESNEPTLRSTDGSIETQLSSMPKLERDVEQLLRKAFFLDCLVRNVGLHGTDLAELNVIDALGVDAQGLYDAPPRERLAAYLDVPYAAIEHRLPDWHLSTYVAPTYDTVEALPFLLDRMSMIYMPQTSELEGKELVERSLEDFYRAGRSPENADTRGAMNGAVASVDIVKPDLKTGRVHGWLADGVPIDVFNTTPEAYHNRLEYIEGPSSTTSICIVLNDPEMACEHDDVASIYRQRSSELSMDVTVLESLTSSELARVFEADHDFVHYIGHCETDGLRCTDGSLSTSNVDESNAQTFFLNACGSYYEGVDLIENGSVAGAVTFQEVLNEHAVKVGSMFAKLLVHGFSFERALRLARRRIMMGKDYAVVGDGTHSLVHGENQLPITITLEALDGEPSRYFVTFDCYSTRATGSYYYPHTEENEFAYLSGTQSNMTLTSSEVATVLKETDASVIYDGDVYWSNDIWSHFVQ</sequence>
<reference evidence="2 3" key="2">
    <citation type="submission" date="2017-01" db="EMBL/GenBank/DDBJ databases">
        <authorList>
            <person name="Mah S.A."/>
            <person name="Swanson W.J."/>
            <person name="Moy G.W."/>
            <person name="Vacquier V.D."/>
        </authorList>
    </citation>
    <scope>NUCLEOTIDE SEQUENCE [LARGE SCALE GENOMIC DNA]</scope>
    <source>
        <strain evidence="2 3">CGMCC 1.8909</strain>
    </source>
</reference>
<reference evidence="1 4" key="1">
    <citation type="submission" date="2017-01" db="EMBL/GenBank/DDBJ databases">
        <title>Complete genome sequence of Haloterrigena daqingensis type strain (JX313T).</title>
        <authorList>
            <person name="Shuang W."/>
        </authorList>
    </citation>
    <scope>NUCLEOTIDE SEQUENCE [LARGE SCALE GENOMIC DNA]</scope>
    <source>
        <strain evidence="1 4">JX313</strain>
    </source>
</reference>
<dbReference type="GeneID" id="30955171"/>
<evidence type="ECO:0000313" key="3">
    <source>
        <dbReference type="Proteomes" id="UP000185687"/>
    </source>
</evidence>
<dbReference type="EMBL" id="FTNP01000001">
    <property type="protein sequence ID" value="SIR02741.1"/>
    <property type="molecule type" value="Genomic_DNA"/>
</dbReference>
<evidence type="ECO:0000313" key="4">
    <source>
        <dbReference type="Proteomes" id="UP000187321"/>
    </source>
</evidence>
<protein>
    <recommendedName>
        <fullName evidence="5">CHAT domain-containing protein</fullName>
    </recommendedName>
</protein>
<evidence type="ECO:0000313" key="1">
    <source>
        <dbReference type="EMBL" id="APX95929.1"/>
    </source>
</evidence>
<dbReference type="RefSeq" id="WP_076577994.1">
    <property type="nucleotide sequence ID" value="NZ_CP019327.1"/>
</dbReference>
<dbReference type="Proteomes" id="UP000187321">
    <property type="component" value="Chromosome"/>
</dbReference>
<name>A0A1N6XKG6_9EURY</name>
<evidence type="ECO:0008006" key="5">
    <source>
        <dbReference type="Google" id="ProtNLM"/>
    </source>
</evidence>
<dbReference type="Proteomes" id="UP000185687">
    <property type="component" value="Unassembled WGS sequence"/>
</dbReference>
<dbReference type="OrthoDB" id="269729at2157"/>
<dbReference type="AlphaFoldDB" id="A0A1N6XKG6"/>
<keyword evidence="3" id="KW-1185">Reference proteome</keyword>
<evidence type="ECO:0000313" key="2">
    <source>
        <dbReference type="EMBL" id="SIR02741.1"/>
    </source>
</evidence>
<proteinExistence type="predicted"/>
<dbReference type="STRING" id="588898.BB347_04470"/>
<dbReference type="KEGG" id="hda:BB347_04470"/>
<organism evidence="2 3">
    <name type="scientific">Natronorubrum daqingense</name>
    <dbReference type="NCBI Taxonomy" id="588898"/>
    <lineage>
        <taxon>Archaea</taxon>
        <taxon>Methanobacteriati</taxon>
        <taxon>Methanobacteriota</taxon>
        <taxon>Stenosarchaea group</taxon>
        <taxon>Halobacteria</taxon>
        <taxon>Halobacteriales</taxon>
        <taxon>Natrialbaceae</taxon>
        <taxon>Natronorubrum</taxon>
    </lineage>
</organism>
<accession>A0A1N6XKG6</accession>
<gene>
    <name evidence="1" type="ORF">BB347_04470</name>
    <name evidence="2" type="ORF">SAMN05421809_0139</name>
</gene>
<dbReference type="EMBL" id="CP019327">
    <property type="protein sequence ID" value="APX95929.1"/>
    <property type="molecule type" value="Genomic_DNA"/>
</dbReference>